<evidence type="ECO:0000256" key="2">
    <source>
        <dbReference type="ARBA" id="ARBA00022441"/>
    </source>
</evidence>
<dbReference type="Pfam" id="PF01344">
    <property type="entry name" value="Kelch_1"/>
    <property type="match status" value="1"/>
</dbReference>
<dbReference type="PANTHER" id="PTHR45632:SF17">
    <property type="entry name" value="KELCH-LIKE PROTEIN 31"/>
    <property type="match status" value="1"/>
</dbReference>
<accession>A0A8T0EPY1</accession>
<dbReference type="SUPFAM" id="SSF54695">
    <property type="entry name" value="POZ domain"/>
    <property type="match status" value="1"/>
</dbReference>
<dbReference type="EMBL" id="JABXBU010002072">
    <property type="protein sequence ID" value="KAF8777538.1"/>
    <property type="molecule type" value="Genomic_DNA"/>
</dbReference>
<dbReference type="SMART" id="SM00612">
    <property type="entry name" value="Kelch"/>
    <property type="match status" value="2"/>
</dbReference>
<dbReference type="SMART" id="SM00875">
    <property type="entry name" value="BACK"/>
    <property type="match status" value="1"/>
</dbReference>
<sequence length="590" mass="68320">MNLSAKSFEDIFNSGIWEGQQQFADGTLQTFDGATFKIHRVILSLRSGFFRALFSFNLNQETIDIPSIDSRTLESILLYIYTSAITLDEKNVWDLMIASDYLLLDDLLKNCQSFAIQNMTSKNCLSSLSIAWHNDRLGISGDFYRYALVHFEDILKAEDGGFEALPFEILKKLLKSNNLNAISEKSVWKVIVSWIEANSFSRLPHVPALLLCLKLDEEVDEELAAEILSHVIVSNNPHCSDLMLSKQFNYYLSSCKLLSEHARSEPISCQNSPNSYAPRMPKRLYIIARHTLTSTKCGSELFLTYDNELDFGRQIGETDFFIDTIVQIGQFIYMFNEWTKINLIFDIAEEAWLPVSISRGSRHDSYIITLGEHLFSVGGTKSGDGWTKFIFRYDFVENRWRPITMPHRVVIYGTVPLKGKIYIVGMGEFEPTPILMCQVYDPERNEWNLFPPPNICRQEFSTVAFHEQVFLIAGEKDGHYLKTVEVYDPLQNTWMCLPDLPFSYFYPKAVTVDDKIIVYENINDDTRFYKVSPPVYWDENTRMWRIINESSPLFCIERYTFLVLDDCRLVKDLTAKNRRPGIKWDRIFPL</sequence>
<evidence type="ECO:0000256" key="1">
    <source>
        <dbReference type="ARBA" id="ARBA00013699"/>
    </source>
</evidence>
<dbReference type="InterPro" id="IPR011333">
    <property type="entry name" value="SKP1/BTB/POZ_sf"/>
</dbReference>
<organism evidence="6 7">
    <name type="scientific">Argiope bruennichi</name>
    <name type="common">Wasp spider</name>
    <name type="synonym">Aranea bruennichi</name>
    <dbReference type="NCBI Taxonomy" id="94029"/>
    <lineage>
        <taxon>Eukaryota</taxon>
        <taxon>Metazoa</taxon>
        <taxon>Ecdysozoa</taxon>
        <taxon>Arthropoda</taxon>
        <taxon>Chelicerata</taxon>
        <taxon>Arachnida</taxon>
        <taxon>Araneae</taxon>
        <taxon>Araneomorphae</taxon>
        <taxon>Entelegynae</taxon>
        <taxon>Araneoidea</taxon>
        <taxon>Araneidae</taxon>
        <taxon>Argiope</taxon>
    </lineage>
</organism>
<keyword evidence="7" id="KW-1185">Reference proteome</keyword>
<dbReference type="SMART" id="SM00225">
    <property type="entry name" value="BTB"/>
    <property type="match status" value="1"/>
</dbReference>
<dbReference type="InterPro" id="IPR017096">
    <property type="entry name" value="BTB-kelch_protein"/>
</dbReference>
<dbReference type="InterPro" id="IPR006652">
    <property type="entry name" value="Kelch_1"/>
</dbReference>
<dbReference type="Pfam" id="PF00651">
    <property type="entry name" value="BTB"/>
    <property type="match status" value="1"/>
</dbReference>
<dbReference type="PROSITE" id="PS50097">
    <property type="entry name" value="BTB"/>
    <property type="match status" value="1"/>
</dbReference>
<reference evidence="6" key="1">
    <citation type="journal article" date="2020" name="bioRxiv">
        <title>Chromosome-level reference genome of the European wasp spider Argiope bruennichi: a resource for studies on range expansion and evolutionary adaptation.</title>
        <authorList>
            <person name="Sheffer M.M."/>
            <person name="Hoppe A."/>
            <person name="Krehenwinkel H."/>
            <person name="Uhl G."/>
            <person name="Kuss A.W."/>
            <person name="Jensen L."/>
            <person name="Jensen C."/>
            <person name="Gillespie R.G."/>
            <person name="Hoff K.J."/>
            <person name="Prost S."/>
        </authorList>
    </citation>
    <scope>NUCLEOTIDE SEQUENCE</scope>
</reference>
<dbReference type="Gene3D" id="2.120.10.80">
    <property type="entry name" value="Kelch-type beta propeller"/>
    <property type="match status" value="1"/>
</dbReference>
<keyword evidence="3" id="KW-0677">Repeat</keyword>
<name>A0A8T0EPY1_ARGBR</name>
<evidence type="ECO:0000256" key="3">
    <source>
        <dbReference type="ARBA" id="ARBA00022737"/>
    </source>
</evidence>
<dbReference type="Pfam" id="PF07707">
    <property type="entry name" value="BACK"/>
    <property type="match status" value="1"/>
</dbReference>
<keyword evidence="2" id="KW-0880">Kelch repeat</keyword>
<dbReference type="InterPro" id="IPR011705">
    <property type="entry name" value="BACK"/>
</dbReference>
<dbReference type="InterPro" id="IPR000210">
    <property type="entry name" value="BTB/POZ_dom"/>
</dbReference>
<comment type="caution">
    <text evidence="6">The sequence shown here is derived from an EMBL/GenBank/DDBJ whole genome shotgun (WGS) entry which is preliminary data.</text>
</comment>
<evidence type="ECO:0000313" key="7">
    <source>
        <dbReference type="Proteomes" id="UP000807504"/>
    </source>
</evidence>
<dbReference type="AlphaFoldDB" id="A0A8T0EPY1"/>
<dbReference type="Gene3D" id="3.30.710.10">
    <property type="entry name" value="Potassium Channel Kv1.1, Chain A"/>
    <property type="match status" value="1"/>
</dbReference>
<dbReference type="Gene3D" id="1.25.40.420">
    <property type="match status" value="1"/>
</dbReference>
<dbReference type="GO" id="GO:0005737">
    <property type="term" value="C:cytoplasm"/>
    <property type="evidence" value="ECO:0007669"/>
    <property type="project" value="UniProtKB-ARBA"/>
</dbReference>
<evidence type="ECO:0000259" key="5">
    <source>
        <dbReference type="PROSITE" id="PS50097"/>
    </source>
</evidence>
<evidence type="ECO:0000256" key="4">
    <source>
        <dbReference type="ARBA" id="ARBA00043912"/>
    </source>
</evidence>
<dbReference type="PANTHER" id="PTHR45632">
    <property type="entry name" value="LD33804P"/>
    <property type="match status" value="1"/>
</dbReference>
<dbReference type="SUPFAM" id="SSF117281">
    <property type="entry name" value="Kelch motif"/>
    <property type="match status" value="1"/>
</dbReference>
<protein>
    <recommendedName>
        <fullName evidence="1">Kelch-like protein diablo</fullName>
    </recommendedName>
</protein>
<proteinExistence type="predicted"/>
<feature type="domain" description="BTB" evidence="5">
    <location>
        <begin position="24"/>
        <end position="89"/>
    </location>
</feature>
<dbReference type="CDD" id="cd18186">
    <property type="entry name" value="BTB_POZ_ZBTB_KLHL-like"/>
    <property type="match status" value="1"/>
</dbReference>
<dbReference type="GO" id="GO:0003779">
    <property type="term" value="F:actin binding"/>
    <property type="evidence" value="ECO:0007669"/>
    <property type="project" value="UniProtKB-KW"/>
</dbReference>
<reference evidence="6" key="2">
    <citation type="submission" date="2020-06" db="EMBL/GenBank/DDBJ databases">
        <authorList>
            <person name="Sheffer M."/>
        </authorList>
    </citation>
    <scope>NUCLEOTIDE SEQUENCE</scope>
</reference>
<dbReference type="Proteomes" id="UP000807504">
    <property type="component" value="Unassembled WGS sequence"/>
</dbReference>
<dbReference type="InterPro" id="IPR015915">
    <property type="entry name" value="Kelch-typ_b-propeller"/>
</dbReference>
<comment type="function">
    <text evidence="4">Probable substrate-specific adapter of an E3 ubiquitin-protein ligase complex which mediates the ubiquitination and subsequent proteasomal degradation of target proteins. May have a role in synapse differentiation and growth.</text>
</comment>
<gene>
    <name evidence="6" type="ORF">HNY73_014389</name>
</gene>
<dbReference type="PIRSF" id="PIRSF037037">
    <property type="entry name" value="Kelch-like_protein_gigaxonin"/>
    <property type="match status" value="1"/>
</dbReference>
<evidence type="ECO:0000313" key="6">
    <source>
        <dbReference type="EMBL" id="KAF8777538.1"/>
    </source>
</evidence>